<dbReference type="InterPro" id="IPR011249">
    <property type="entry name" value="Metalloenz_LuxS/M16"/>
</dbReference>
<dbReference type="InterPro" id="IPR007863">
    <property type="entry name" value="Peptidase_M16_C"/>
</dbReference>
<dbReference type="RefSeq" id="WP_204445503.1">
    <property type="nucleotide sequence ID" value="NZ_JACJKY010000006.1"/>
</dbReference>
<dbReference type="GO" id="GO:0046872">
    <property type="term" value="F:metal ion binding"/>
    <property type="evidence" value="ECO:0007669"/>
    <property type="project" value="InterPro"/>
</dbReference>
<evidence type="ECO:0000313" key="2">
    <source>
        <dbReference type="EMBL" id="MBM6920532.1"/>
    </source>
</evidence>
<dbReference type="Proteomes" id="UP000774750">
    <property type="component" value="Unassembled WGS sequence"/>
</dbReference>
<evidence type="ECO:0000259" key="1">
    <source>
        <dbReference type="Pfam" id="PF05193"/>
    </source>
</evidence>
<protein>
    <submittedName>
        <fullName evidence="2">Insulinase family protein</fullName>
    </submittedName>
</protein>
<reference evidence="2" key="1">
    <citation type="submission" date="2020-08" db="EMBL/GenBank/DDBJ databases">
        <authorList>
            <person name="Cejkova D."/>
            <person name="Kubasova T."/>
            <person name="Jahodarova E."/>
            <person name="Rychlik I."/>
        </authorList>
    </citation>
    <scope>NUCLEOTIDE SEQUENCE</scope>
    <source>
        <strain evidence="2">An559</strain>
    </source>
</reference>
<keyword evidence="3" id="KW-1185">Reference proteome</keyword>
<gene>
    <name evidence="2" type="ORF">H6A12_05100</name>
</gene>
<dbReference type="Pfam" id="PF05193">
    <property type="entry name" value="Peptidase_M16_C"/>
    <property type="match status" value="1"/>
</dbReference>
<dbReference type="AlphaFoldDB" id="A0A939BE11"/>
<reference evidence="2" key="2">
    <citation type="journal article" date="2021" name="Sci. Rep.">
        <title>The distribution of antibiotic resistance genes in chicken gut microbiota commensals.</title>
        <authorList>
            <person name="Juricova H."/>
            <person name="Matiasovicova J."/>
            <person name="Kubasova T."/>
            <person name="Cejkova D."/>
            <person name="Rychlik I."/>
        </authorList>
    </citation>
    <scope>NUCLEOTIDE SEQUENCE</scope>
    <source>
        <strain evidence="2">An559</strain>
    </source>
</reference>
<dbReference type="Gene3D" id="3.30.830.10">
    <property type="entry name" value="Metalloenzyme, LuxS/M16 peptidase-like"/>
    <property type="match status" value="2"/>
</dbReference>
<dbReference type="EMBL" id="JACJKY010000006">
    <property type="protein sequence ID" value="MBM6920532.1"/>
    <property type="molecule type" value="Genomic_DNA"/>
</dbReference>
<dbReference type="NCBIfam" id="NF047422">
    <property type="entry name" value="YfmF_fam"/>
    <property type="match status" value="1"/>
</dbReference>
<organism evidence="2 3">
    <name type="scientific">Merdimmobilis hominis</name>
    <dbReference type="NCBI Taxonomy" id="2897707"/>
    <lineage>
        <taxon>Bacteria</taxon>
        <taxon>Bacillati</taxon>
        <taxon>Bacillota</taxon>
        <taxon>Clostridia</taxon>
        <taxon>Eubacteriales</taxon>
        <taxon>Oscillospiraceae</taxon>
        <taxon>Merdimmobilis</taxon>
    </lineage>
</organism>
<evidence type="ECO:0000313" key="3">
    <source>
        <dbReference type="Proteomes" id="UP000774750"/>
    </source>
</evidence>
<feature type="domain" description="Peptidase M16 C-terminal" evidence="1">
    <location>
        <begin position="201"/>
        <end position="358"/>
    </location>
</feature>
<dbReference type="PANTHER" id="PTHR11851">
    <property type="entry name" value="METALLOPROTEASE"/>
    <property type="match status" value="1"/>
</dbReference>
<proteinExistence type="predicted"/>
<comment type="caution">
    <text evidence="2">The sequence shown here is derived from an EMBL/GenBank/DDBJ whole genome shotgun (WGS) entry which is preliminary data.</text>
</comment>
<dbReference type="PANTHER" id="PTHR11851:SF186">
    <property type="entry name" value="INACTIVE METALLOPROTEASE YMFF-RELATED"/>
    <property type="match status" value="1"/>
</dbReference>
<sequence>MNALHTEEIGSGIWFHTLRDSRFKTNRISVHFLSPLRAETAAGNALISKVLRRSSKQYPDYQSLAKALEHLYGAYIESGVQKRGDCQVVTTAITGIDDRFSLDNASISAQMAKVLSDILLCPVIEHDALNPRYVETEKKSLIESIEALVNEKRAYAVSRALRALCDGQAHGIPVYGEKEQVEALTGEELLAQYVQLIKHCPVHIFFVGCGDDKPAKQIFADAFSGIDREPFAVSCLSPLAEKPFSTVSETLDVAQAKMVLLMHSPIAGSDVNLSAMRVAVSILGGTPMSKLFLNVREKESLCYYCAARYDSYKGIMAIDCGVEEEQCEQAKESILKQVEALKAGDFTEEEIEYAKQSLANGYRCVYESDVSAENFFFGQLLLQTNNTPEEQFEQMMKVQKEDVAKAAQTLTLSLVYVLKGEGEA</sequence>
<dbReference type="InterPro" id="IPR050361">
    <property type="entry name" value="MPP/UQCRC_Complex"/>
</dbReference>
<name>A0A939BE11_9FIRM</name>
<dbReference type="SUPFAM" id="SSF63411">
    <property type="entry name" value="LuxS/MPP-like metallohydrolase"/>
    <property type="match status" value="2"/>
</dbReference>
<accession>A0A939BE11</accession>